<comment type="subcellular location">
    <subcellularLocation>
        <location evidence="1">Endomembrane system</location>
        <topology evidence="1">Multi-pass membrane protein</topology>
    </subcellularLocation>
</comment>
<evidence type="ECO:0000256" key="3">
    <source>
        <dbReference type="ARBA" id="ARBA00022989"/>
    </source>
</evidence>
<name>A0A6J6JB64_9ZZZZ</name>
<dbReference type="EMBL" id="CAEZVN010000062">
    <property type="protein sequence ID" value="CAB4634331.1"/>
    <property type="molecule type" value="Genomic_DNA"/>
</dbReference>
<evidence type="ECO:0000313" key="6">
    <source>
        <dbReference type="EMBL" id="CAB4634331.1"/>
    </source>
</evidence>
<proteinExistence type="predicted"/>
<dbReference type="GO" id="GO:0030026">
    <property type="term" value="P:intracellular manganese ion homeostasis"/>
    <property type="evidence" value="ECO:0007669"/>
    <property type="project" value="InterPro"/>
</dbReference>
<sequence length="71" mass="7283">MLPLLAVTGPWVDYRIQVTVAAVIASLAITGFVGARIGGARSGKAILRNVVVSLLTMGITYAIGQLVGTSI</sequence>
<dbReference type="Pfam" id="PF01988">
    <property type="entry name" value="VIT1"/>
    <property type="match status" value="1"/>
</dbReference>
<organism evidence="6">
    <name type="scientific">freshwater metagenome</name>
    <dbReference type="NCBI Taxonomy" id="449393"/>
    <lineage>
        <taxon>unclassified sequences</taxon>
        <taxon>metagenomes</taxon>
        <taxon>ecological metagenomes</taxon>
    </lineage>
</organism>
<reference evidence="6" key="1">
    <citation type="submission" date="2020-05" db="EMBL/GenBank/DDBJ databases">
        <authorList>
            <person name="Chiriac C."/>
            <person name="Salcher M."/>
            <person name="Ghai R."/>
            <person name="Kavagutti S V."/>
        </authorList>
    </citation>
    <scope>NUCLEOTIDE SEQUENCE</scope>
</reference>
<feature type="transmembrane region" description="Helical" evidence="5">
    <location>
        <begin position="46"/>
        <end position="67"/>
    </location>
</feature>
<dbReference type="GO" id="GO:0012505">
    <property type="term" value="C:endomembrane system"/>
    <property type="evidence" value="ECO:0007669"/>
    <property type="project" value="UniProtKB-SubCell"/>
</dbReference>
<evidence type="ECO:0000256" key="2">
    <source>
        <dbReference type="ARBA" id="ARBA00022692"/>
    </source>
</evidence>
<accession>A0A6J6JB64</accession>
<keyword evidence="3 5" id="KW-1133">Transmembrane helix</keyword>
<dbReference type="AlphaFoldDB" id="A0A6J6JB64"/>
<dbReference type="InterPro" id="IPR008217">
    <property type="entry name" value="Ccc1_fam"/>
</dbReference>
<keyword evidence="4 5" id="KW-0472">Membrane</keyword>
<protein>
    <submittedName>
        <fullName evidence="6">Unannotated protein</fullName>
    </submittedName>
</protein>
<evidence type="ECO:0000256" key="4">
    <source>
        <dbReference type="ARBA" id="ARBA00023136"/>
    </source>
</evidence>
<dbReference type="GO" id="GO:0005384">
    <property type="term" value="F:manganese ion transmembrane transporter activity"/>
    <property type="evidence" value="ECO:0007669"/>
    <property type="project" value="InterPro"/>
</dbReference>
<gene>
    <name evidence="6" type="ORF">UFOPK2001_00737</name>
</gene>
<evidence type="ECO:0000256" key="1">
    <source>
        <dbReference type="ARBA" id="ARBA00004127"/>
    </source>
</evidence>
<evidence type="ECO:0000256" key="5">
    <source>
        <dbReference type="SAM" id="Phobius"/>
    </source>
</evidence>
<keyword evidence="2 5" id="KW-0812">Transmembrane</keyword>
<feature type="transmembrane region" description="Helical" evidence="5">
    <location>
        <begin position="14"/>
        <end position="34"/>
    </location>
</feature>